<reference evidence="9 10" key="1">
    <citation type="submission" date="2020-04" db="EMBL/GenBank/DDBJ databases">
        <title>Plant Genome Project.</title>
        <authorList>
            <person name="Zhang R.-G."/>
        </authorList>
    </citation>
    <scope>NUCLEOTIDE SEQUENCE [LARGE SCALE GENOMIC DNA]</scope>
    <source>
        <strain evidence="9">YNK0</strain>
        <tissue evidence="9">Leaf</tissue>
    </source>
</reference>
<sequence length="317" mass="34432">MNHNDQHQAPLAYPPPPNSQPPPVEGYPMKDGNGHPQQAPPPGKTKRRGDGFWKGCCAALIIAFIVERGSMLMEEPGSMNTRRTMLPFKHLAVTCRMAGVMMVDAVVGILLVLWGKGGGSSTSVGACLNFFGGLVIDLVCHFSEEVVAAIDCVFGGLGSRCHVMSCDFTDSLVRAGWNRSENSQLLSASSVQELQQHQQQWHNFVLGFHAYCDRSEDFLPEFLVIKSSFDFVLPVPKFGHGLVIAVLFVVKHVEGAGVAYPPPPNSQPLPVEGYPMKDGYGHPQQAPPPGKTKRRGDGFWKGCCAALCCCCVLDMCF</sequence>
<accession>A0A834YL38</accession>
<evidence type="ECO:0000256" key="1">
    <source>
        <dbReference type="ARBA" id="ARBA00004167"/>
    </source>
</evidence>
<keyword evidence="5 7" id="KW-0472">Membrane</keyword>
<dbReference type="PANTHER" id="PTHR31568:SF122">
    <property type="entry name" value="PROTEIN CYSTEINE-RICH TRANSMEMBRANE MODULE 9"/>
    <property type="match status" value="1"/>
</dbReference>
<dbReference type="PANTHER" id="PTHR31568">
    <property type="entry name" value="RCG49325, ISOFORM CRA_A"/>
    <property type="match status" value="1"/>
</dbReference>
<feature type="region of interest" description="Disordered" evidence="6">
    <location>
        <begin position="261"/>
        <end position="293"/>
    </location>
</feature>
<protein>
    <recommendedName>
        <fullName evidence="8">Cysteine-rich transmembrane domain-containing protein</fullName>
    </recommendedName>
</protein>
<dbReference type="EMBL" id="JABCRI010000017">
    <property type="protein sequence ID" value="KAF8390909.1"/>
    <property type="molecule type" value="Genomic_DNA"/>
</dbReference>
<evidence type="ECO:0000256" key="6">
    <source>
        <dbReference type="SAM" id="MobiDB-lite"/>
    </source>
</evidence>
<feature type="compositionally biased region" description="Pro residues" evidence="6">
    <location>
        <begin position="12"/>
        <end position="25"/>
    </location>
</feature>
<comment type="subcellular location">
    <subcellularLocation>
        <location evidence="1">Membrane</location>
        <topology evidence="1">Single-pass membrane protein</topology>
    </subcellularLocation>
</comment>
<dbReference type="Pfam" id="PF12734">
    <property type="entry name" value="CYSTM"/>
    <property type="match status" value="1"/>
</dbReference>
<keyword evidence="10" id="KW-1185">Reference proteome</keyword>
<comment type="similarity">
    <text evidence="2">Belongs to the CYSTM1 family.</text>
</comment>
<evidence type="ECO:0000256" key="4">
    <source>
        <dbReference type="ARBA" id="ARBA00022989"/>
    </source>
</evidence>
<dbReference type="GO" id="GO:0005886">
    <property type="term" value="C:plasma membrane"/>
    <property type="evidence" value="ECO:0007669"/>
    <property type="project" value="InterPro"/>
</dbReference>
<dbReference type="InterPro" id="IPR044850">
    <property type="entry name" value="WIH1-like"/>
</dbReference>
<feature type="region of interest" description="Disordered" evidence="6">
    <location>
        <begin position="1"/>
        <end position="48"/>
    </location>
</feature>
<dbReference type="InterPro" id="IPR028144">
    <property type="entry name" value="CYSTM_dom"/>
</dbReference>
<evidence type="ECO:0000313" key="9">
    <source>
        <dbReference type="EMBL" id="KAF8390909.1"/>
    </source>
</evidence>
<evidence type="ECO:0000259" key="8">
    <source>
        <dbReference type="Pfam" id="PF12734"/>
    </source>
</evidence>
<keyword evidence="4 7" id="KW-1133">Transmembrane helix</keyword>
<organism evidence="9 10">
    <name type="scientific">Tetracentron sinense</name>
    <name type="common">Spur-leaf</name>
    <dbReference type="NCBI Taxonomy" id="13715"/>
    <lineage>
        <taxon>Eukaryota</taxon>
        <taxon>Viridiplantae</taxon>
        <taxon>Streptophyta</taxon>
        <taxon>Embryophyta</taxon>
        <taxon>Tracheophyta</taxon>
        <taxon>Spermatophyta</taxon>
        <taxon>Magnoliopsida</taxon>
        <taxon>Trochodendrales</taxon>
        <taxon>Trochodendraceae</taxon>
        <taxon>Tetracentron</taxon>
    </lineage>
</organism>
<feature type="transmembrane region" description="Helical" evidence="7">
    <location>
        <begin position="91"/>
        <end position="114"/>
    </location>
</feature>
<evidence type="ECO:0000256" key="2">
    <source>
        <dbReference type="ARBA" id="ARBA00009444"/>
    </source>
</evidence>
<name>A0A834YL38_TETSI</name>
<dbReference type="Proteomes" id="UP000655225">
    <property type="component" value="Unassembled WGS sequence"/>
</dbReference>
<comment type="caution">
    <text evidence="9">The sequence shown here is derived from an EMBL/GenBank/DDBJ whole genome shotgun (WGS) entry which is preliminary data.</text>
</comment>
<evidence type="ECO:0000256" key="5">
    <source>
        <dbReference type="ARBA" id="ARBA00023136"/>
    </source>
</evidence>
<keyword evidence="3 7" id="KW-0812">Transmembrane</keyword>
<dbReference type="AlphaFoldDB" id="A0A834YL38"/>
<evidence type="ECO:0000256" key="3">
    <source>
        <dbReference type="ARBA" id="ARBA00022692"/>
    </source>
</evidence>
<evidence type="ECO:0000313" key="10">
    <source>
        <dbReference type="Proteomes" id="UP000655225"/>
    </source>
</evidence>
<proteinExistence type="inferred from homology"/>
<gene>
    <name evidence="9" type="ORF">HHK36_023208</name>
</gene>
<feature type="domain" description="Cysteine-rich transmembrane" evidence="8">
    <location>
        <begin position="283"/>
        <end position="317"/>
    </location>
</feature>
<evidence type="ECO:0000256" key="7">
    <source>
        <dbReference type="SAM" id="Phobius"/>
    </source>
</evidence>